<dbReference type="OMA" id="YIVIHAY"/>
<feature type="transmembrane region" description="Helical" evidence="6">
    <location>
        <begin position="270"/>
        <end position="290"/>
    </location>
</feature>
<evidence type="ECO:0000256" key="2">
    <source>
        <dbReference type="ARBA" id="ARBA00022692"/>
    </source>
</evidence>
<reference evidence="8" key="1">
    <citation type="submission" date="2022-11" db="UniProtKB">
        <authorList>
            <consortium name="EnsemblMetazoa"/>
        </authorList>
    </citation>
    <scope>IDENTIFICATION</scope>
</reference>
<keyword evidence="2 5" id="KW-0812">Transmembrane</keyword>
<evidence type="ECO:0000259" key="7">
    <source>
        <dbReference type="PROSITE" id="PS50262"/>
    </source>
</evidence>
<dbReference type="GO" id="GO:0004930">
    <property type="term" value="F:G protein-coupled receptor activity"/>
    <property type="evidence" value="ECO:0007669"/>
    <property type="project" value="UniProtKB-KW"/>
</dbReference>
<dbReference type="Proteomes" id="UP000887567">
    <property type="component" value="Unplaced"/>
</dbReference>
<feature type="transmembrane region" description="Helical" evidence="6">
    <location>
        <begin position="12"/>
        <end position="33"/>
    </location>
</feature>
<protein>
    <recommendedName>
        <fullName evidence="7">G-protein coupled receptors family 1 profile domain-containing protein</fullName>
    </recommendedName>
</protein>
<dbReference type="GO" id="GO:0016020">
    <property type="term" value="C:membrane"/>
    <property type="evidence" value="ECO:0007669"/>
    <property type="project" value="UniProtKB-SubCell"/>
</dbReference>
<dbReference type="InterPro" id="IPR017452">
    <property type="entry name" value="GPCR_Rhodpsn_7TM"/>
</dbReference>
<dbReference type="EnsemblMetazoa" id="XM_021049724.2">
    <property type="protein sequence ID" value="XP_020905383.1"/>
    <property type="gene ID" value="LOC110243597"/>
</dbReference>
<dbReference type="Pfam" id="PF00001">
    <property type="entry name" value="7tm_1"/>
    <property type="match status" value="1"/>
</dbReference>
<evidence type="ECO:0000256" key="4">
    <source>
        <dbReference type="ARBA" id="ARBA00023136"/>
    </source>
</evidence>
<keyword evidence="9" id="KW-1185">Reference proteome</keyword>
<dbReference type="FunFam" id="1.20.1070.10:FF:000368">
    <property type="entry name" value="Predicted protein"/>
    <property type="match status" value="1"/>
</dbReference>
<dbReference type="SUPFAM" id="SSF81321">
    <property type="entry name" value="Family A G protein-coupled receptor-like"/>
    <property type="match status" value="1"/>
</dbReference>
<dbReference type="GeneID" id="110243597"/>
<feature type="transmembrane region" description="Helical" evidence="6">
    <location>
        <begin position="97"/>
        <end position="114"/>
    </location>
</feature>
<comment type="similarity">
    <text evidence="5">Belongs to the G-protein coupled receptor 1 family.</text>
</comment>
<keyword evidence="5" id="KW-0807">Transducer</keyword>
<keyword evidence="3 6" id="KW-1133">Transmembrane helix</keyword>
<feature type="transmembrane region" description="Helical" evidence="6">
    <location>
        <begin position="178"/>
        <end position="199"/>
    </location>
</feature>
<feature type="domain" description="G-protein coupled receptors family 1 profile" evidence="7">
    <location>
        <begin position="25"/>
        <end position="288"/>
    </location>
</feature>
<dbReference type="KEGG" id="epa:110243597"/>
<evidence type="ECO:0000313" key="9">
    <source>
        <dbReference type="Proteomes" id="UP000887567"/>
    </source>
</evidence>
<dbReference type="PANTHER" id="PTHR45698">
    <property type="entry name" value="TRACE AMINE-ASSOCIATED RECEPTOR 19N-RELATED"/>
    <property type="match status" value="1"/>
</dbReference>
<evidence type="ECO:0000256" key="6">
    <source>
        <dbReference type="SAM" id="Phobius"/>
    </source>
</evidence>
<dbReference type="InterPro" id="IPR000276">
    <property type="entry name" value="GPCR_Rhodpsn"/>
</dbReference>
<name>A0A913XJV6_EXADI</name>
<dbReference type="PROSITE" id="PS00237">
    <property type="entry name" value="G_PROTEIN_RECEP_F1_1"/>
    <property type="match status" value="1"/>
</dbReference>
<feature type="transmembrane region" description="Helical" evidence="6">
    <location>
        <begin position="53"/>
        <end position="77"/>
    </location>
</feature>
<evidence type="ECO:0000256" key="5">
    <source>
        <dbReference type="RuleBase" id="RU000688"/>
    </source>
</evidence>
<comment type="subcellular location">
    <subcellularLocation>
        <location evidence="1">Membrane</location>
    </subcellularLocation>
</comment>
<dbReference type="AlphaFoldDB" id="A0A913XJV6"/>
<dbReference type="PRINTS" id="PR00237">
    <property type="entry name" value="GPCRRHODOPSN"/>
</dbReference>
<organism evidence="8 9">
    <name type="scientific">Exaiptasia diaphana</name>
    <name type="common">Tropical sea anemone</name>
    <name type="synonym">Aiptasia pulchella</name>
    <dbReference type="NCBI Taxonomy" id="2652724"/>
    <lineage>
        <taxon>Eukaryota</taxon>
        <taxon>Metazoa</taxon>
        <taxon>Cnidaria</taxon>
        <taxon>Anthozoa</taxon>
        <taxon>Hexacorallia</taxon>
        <taxon>Actiniaria</taxon>
        <taxon>Aiptasiidae</taxon>
        <taxon>Exaiptasia</taxon>
    </lineage>
</organism>
<dbReference type="PROSITE" id="PS50262">
    <property type="entry name" value="G_PROTEIN_RECEP_F1_2"/>
    <property type="match status" value="1"/>
</dbReference>
<evidence type="ECO:0000256" key="1">
    <source>
        <dbReference type="ARBA" id="ARBA00004370"/>
    </source>
</evidence>
<keyword evidence="4 6" id="KW-0472">Membrane</keyword>
<dbReference type="OrthoDB" id="6076970at2759"/>
<proteinExistence type="inferred from homology"/>
<dbReference type="PANTHER" id="PTHR45698:SF1">
    <property type="entry name" value="TRACE AMINE-ASSOCIATED RECEPTOR 13C-LIKE"/>
    <property type="match status" value="1"/>
</dbReference>
<dbReference type="SMART" id="SM01381">
    <property type="entry name" value="7TM_GPCR_Srsx"/>
    <property type="match status" value="1"/>
</dbReference>
<accession>A0A913XJV6</accession>
<dbReference type="Gene3D" id="1.20.1070.10">
    <property type="entry name" value="Rhodopsin 7-helix transmembrane proteins"/>
    <property type="match status" value="1"/>
</dbReference>
<feature type="transmembrane region" description="Helical" evidence="6">
    <location>
        <begin position="234"/>
        <end position="258"/>
    </location>
</feature>
<keyword evidence="5" id="KW-0297">G-protein coupled receptor</keyword>
<feature type="transmembrane region" description="Helical" evidence="6">
    <location>
        <begin position="135"/>
        <end position="158"/>
    </location>
</feature>
<evidence type="ECO:0000256" key="3">
    <source>
        <dbReference type="ARBA" id="ARBA00022989"/>
    </source>
</evidence>
<evidence type="ECO:0000313" key="8">
    <source>
        <dbReference type="EnsemblMetazoa" id="XP_020905383.1"/>
    </source>
</evidence>
<dbReference type="RefSeq" id="XP_020905383.1">
    <property type="nucleotide sequence ID" value="XM_021049724.2"/>
</dbReference>
<dbReference type="CDD" id="cd00637">
    <property type="entry name" value="7tm_classA_rhodopsin-like"/>
    <property type="match status" value="1"/>
</dbReference>
<keyword evidence="5" id="KW-0675">Receptor</keyword>
<sequence>MENTLLSEIVLATVFSLIVLVGILGNTIVCIVIMRKRFRIQFTHGKTAMDYLLVNLAVSDILSAVFVIPRYIVIHAYRHPRDLPGDILCRVVTGGSLIWVGGAASVFTLLVIAVDRYHAVVQPHSLRHRIALKRIPCVVISCWITSLVLCIPLFFVMTYDKKQDFCTESWPDTLLPKAYGIVWLLYGGLPIPIMGYFYFKIIQVLWFERQAVIKTQQQAKSSMVLLTRRKACKLSITVTVAYSICWLPILVLYILATITPPRIEYGSPEYKISVAMACLNSSVNPFVYALQSQRFRRCVKGLLRCQQQMS</sequence>